<dbReference type="SUPFAM" id="SSF53623">
    <property type="entry name" value="MurD-like peptide ligases, catalytic domain"/>
    <property type="match status" value="1"/>
</dbReference>
<dbReference type="Gene3D" id="3.90.190.20">
    <property type="entry name" value="Mur ligase, C-terminal domain"/>
    <property type="match status" value="1"/>
</dbReference>
<dbReference type="Pfam" id="PF02875">
    <property type="entry name" value="Mur_ligase_C"/>
    <property type="match status" value="1"/>
</dbReference>
<sequence length="405" mass="45248">MATRKWKQPFHQARRFLAKYWLKLHPQVTVIGITGSYGKTNTTRAIAQVLSEKFKVLQTDLNLDTNYNLPITLLKLRNHQKLVLEYGVDHKGEMDAHLKLARPSIAVVTGINPTHSEPELLGSLEGVIKEKSKILAKSKLAILNKDDQYVRQMKPRISVLWCSSVSKADFWADEIKVDFKGTTFAFHHGDKEVQMKTGLVGRHFVQTCLAAAAVGVTEGLSWEQIQAGLAKLEPLKGRLNIEKGPKGSILINDALRANPASTLAGLQVLNDLPRQPAGRRIAVLGEMGELGQLAKKEHQRVGQELAKLKMDFLISVGPLQKFTAQAAIKEGMKKNQVFWVKDVAEAAEILQKILKKGDLFYLKGSLLRHMERILLILRGGKVNCFVSNCHHYQPCTDCPNLQKSF</sequence>
<organism evidence="6 7">
    <name type="scientific">Candidatus Shapirobacteria bacterium CG10_big_fil_rev_8_21_14_0_10_38_14</name>
    <dbReference type="NCBI Taxonomy" id="1974483"/>
    <lineage>
        <taxon>Bacteria</taxon>
        <taxon>Candidatus Shapironibacteriota</taxon>
    </lineage>
</organism>
<keyword evidence="2" id="KW-0547">Nucleotide-binding</keyword>
<dbReference type="Pfam" id="PF08245">
    <property type="entry name" value="Mur_ligase_M"/>
    <property type="match status" value="1"/>
</dbReference>
<dbReference type="InterPro" id="IPR051046">
    <property type="entry name" value="MurCDEF_CellWall_CoF430Synth"/>
</dbReference>
<dbReference type="InterPro" id="IPR013221">
    <property type="entry name" value="Mur_ligase_cen"/>
</dbReference>
<evidence type="ECO:0000256" key="2">
    <source>
        <dbReference type="ARBA" id="ARBA00022741"/>
    </source>
</evidence>
<evidence type="ECO:0000313" key="7">
    <source>
        <dbReference type="Proteomes" id="UP000229500"/>
    </source>
</evidence>
<dbReference type="InterPro" id="IPR036615">
    <property type="entry name" value="Mur_ligase_C_dom_sf"/>
</dbReference>
<feature type="domain" description="Mur ligase C-terminal" evidence="4">
    <location>
        <begin position="237"/>
        <end position="365"/>
    </location>
</feature>
<evidence type="ECO:0000256" key="1">
    <source>
        <dbReference type="ARBA" id="ARBA00022598"/>
    </source>
</evidence>
<dbReference type="InterPro" id="IPR004101">
    <property type="entry name" value="Mur_ligase_C"/>
</dbReference>
<reference evidence="7" key="1">
    <citation type="submission" date="2017-09" db="EMBL/GenBank/DDBJ databases">
        <title>Depth-based differentiation of microbial function through sediment-hosted aquifers and enrichment of novel symbionts in the deep terrestrial subsurface.</title>
        <authorList>
            <person name="Probst A.J."/>
            <person name="Ladd B."/>
            <person name="Jarett J.K."/>
            <person name="Geller-Mcgrath D.E."/>
            <person name="Sieber C.M.K."/>
            <person name="Emerson J.B."/>
            <person name="Anantharaman K."/>
            <person name="Thomas B.C."/>
            <person name="Malmstrom R."/>
            <person name="Stieglmeier M."/>
            <person name="Klingl A."/>
            <person name="Woyke T."/>
            <person name="Ryan C.M."/>
            <person name="Banfield J.F."/>
        </authorList>
    </citation>
    <scope>NUCLEOTIDE SEQUENCE [LARGE SCALE GENOMIC DNA]</scope>
</reference>
<dbReference type="PANTHER" id="PTHR43024">
    <property type="entry name" value="UDP-N-ACETYLMURAMOYL-TRIPEPTIDE--D-ALANYL-D-ALANINE LIGASE"/>
    <property type="match status" value="1"/>
</dbReference>
<evidence type="ECO:0000313" key="6">
    <source>
        <dbReference type="EMBL" id="PJE69277.1"/>
    </source>
</evidence>
<evidence type="ECO:0000259" key="5">
    <source>
        <dbReference type="Pfam" id="PF08245"/>
    </source>
</evidence>
<keyword evidence="3" id="KW-0067">ATP-binding</keyword>
<protein>
    <submittedName>
        <fullName evidence="6">UDP-N-acetylmuramoyl-tripeptide--D-alanyl-D-alanine ligase</fullName>
    </submittedName>
</protein>
<dbReference type="Gene3D" id="3.40.1190.10">
    <property type="entry name" value="Mur-like, catalytic domain"/>
    <property type="match status" value="1"/>
</dbReference>
<dbReference type="GO" id="GO:0016881">
    <property type="term" value="F:acid-amino acid ligase activity"/>
    <property type="evidence" value="ECO:0007669"/>
    <property type="project" value="InterPro"/>
</dbReference>
<dbReference type="EMBL" id="PFEL01000029">
    <property type="protein sequence ID" value="PJE69277.1"/>
    <property type="molecule type" value="Genomic_DNA"/>
</dbReference>
<keyword evidence="1 6" id="KW-0436">Ligase</keyword>
<name>A0A2M8L653_9BACT</name>
<dbReference type="SUPFAM" id="SSF53244">
    <property type="entry name" value="MurD-like peptide ligases, peptide-binding domain"/>
    <property type="match status" value="1"/>
</dbReference>
<evidence type="ECO:0000256" key="3">
    <source>
        <dbReference type="ARBA" id="ARBA00022840"/>
    </source>
</evidence>
<dbReference type="GO" id="GO:0005524">
    <property type="term" value="F:ATP binding"/>
    <property type="evidence" value="ECO:0007669"/>
    <property type="project" value="UniProtKB-KW"/>
</dbReference>
<accession>A0A2M8L653</accession>
<feature type="domain" description="Mur ligase central" evidence="5">
    <location>
        <begin position="33"/>
        <end position="214"/>
    </location>
</feature>
<comment type="caution">
    <text evidence="6">The sequence shown here is derived from an EMBL/GenBank/DDBJ whole genome shotgun (WGS) entry which is preliminary data.</text>
</comment>
<dbReference type="Proteomes" id="UP000229500">
    <property type="component" value="Unassembled WGS sequence"/>
</dbReference>
<evidence type="ECO:0000259" key="4">
    <source>
        <dbReference type="Pfam" id="PF02875"/>
    </source>
</evidence>
<dbReference type="InterPro" id="IPR036565">
    <property type="entry name" value="Mur-like_cat_sf"/>
</dbReference>
<gene>
    <name evidence="6" type="ORF">COU96_00590</name>
</gene>
<dbReference type="AlphaFoldDB" id="A0A2M8L653"/>
<proteinExistence type="predicted"/>
<dbReference type="PANTHER" id="PTHR43024:SF1">
    <property type="entry name" value="UDP-N-ACETYLMURAMOYL-TRIPEPTIDE--D-ALANYL-D-ALANINE LIGASE"/>
    <property type="match status" value="1"/>
</dbReference>